<dbReference type="OrthoDB" id="840060at2"/>
<organism evidence="1 2">
    <name type="scientific">Spirosoma telluris</name>
    <dbReference type="NCBI Taxonomy" id="2183553"/>
    <lineage>
        <taxon>Bacteria</taxon>
        <taxon>Pseudomonadati</taxon>
        <taxon>Bacteroidota</taxon>
        <taxon>Cytophagia</taxon>
        <taxon>Cytophagales</taxon>
        <taxon>Cytophagaceae</taxon>
        <taxon>Spirosoma</taxon>
    </lineage>
</organism>
<dbReference type="RefSeq" id="WP_111350850.1">
    <property type="nucleotide sequence ID" value="NZ_QLII01000002.1"/>
</dbReference>
<keyword evidence="2" id="KW-1185">Reference proteome</keyword>
<proteinExistence type="predicted"/>
<protein>
    <submittedName>
        <fullName evidence="1">Uncharacterized protein</fullName>
    </submittedName>
</protein>
<dbReference type="AlphaFoldDB" id="A0A327NDF2"/>
<name>A0A327NDF2_9BACT</name>
<sequence>MSWFDYSQCVLQKVSFDKALFRKELRKVLRYLSVGERIQLLRWCRRQKPWHQPEAALVSG</sequence>
<evidence type="ECO:0000313" key="2">
    <source>
        <dbReference type="Proteomes" id="UP000249016"/>
    </source>
</evidence>
<dbReference type="Proteomes" id="UP000249016">
    <property type="component" value="Unassembled WGS sequence"/>
</dbReference>
<accession>A0A327NDF2</accession>
<reference evidence="1 2" key="1">
    <citation type="submission" date="2018-06" db="EMBL/GenBank/DDBJ databases">
        <title>Spirosoma sp. HMF3257 Genome sequencing and assembly.</title>
        <authorList>
            <person name="Kang H."/>
            <person name="Cha I."/>
            <person name="Kim H."/>
            <person name="Kang J."/>
            <person name="Joh K."/>
        </authorList>
    </citation>
    <scope>NUCLEOTIDE SEQUENCE [LARGE SCALE GENOMIC DNA]</scope>
    <source>
        <strain evidence="1 2">HMF3257</strain>
    </source>
</reference>
<comment type="caution">
    <text evidence="1">The sequence shown here is derived from an EMBL/GenBank/DDBJ whole genome shotgun (WGS) entry which is preliminary data.</text>
</comment>
<dbReference type="EMBL" id="QLII01000002">
    <property type="protein sequence ID" value="RAI73102.1"/>
    <property type="molecule type" value="Genomic_DNA"/>
</dbReference>
<gene>
    <name evidence="1" type="ORF">HMF3257_37535</name>
</gene>
<evidence type="ECO:0000313" key="1">
    <source>
        <dbReference type="EMBL" id="RAI73102.1"/>
    </source>
</evidence>